<keyword evidence="2" id="KW-0677">Repeat</keyword>
<dbReference type="Pfam" id="PF02037">
    <property type="entry name" value="SAP"/>
    <property type="match status" value="1"/>
</dbReference>
<evidence type="ECO:0000256" key="4">
    <source>
        <dbReference type="ARBA" id="ARBA00023054"/>
    </source>
</evidence>
<feature type="region of interest" description="Disordered" evidence="9">
    <location>
        <begin position="1400"/>
        <end position="1492"/>
    </location>
</feature>
<feature type="region of interest" description="Disordered" evidence="9">
    <location>
        <begin position="1089"/>
        <end position="1120"/>
    </location>
</feature>
<feature type="compositionally biased region" description="Polar residues" evidence="9">
    <location>
        <begin position="1446"/>
        <end position="1456"/>
    </location>
</feature>
<feature type="coiled-coil region" evidence="8">
    <location>
        <begin position="670"/>
        <end position="711"/>
    </location>
</feature>
<dbReference type="Proteomes" id="UP000606786">
    <property type="component" value="Unassembled WGS sequence"/>
</dbReference>
<keyword evidence="5" id="KW-0804">Transcription</keyword>
<evidence type="ECO:0000256" key="7">
    <source>
        <dbReference type="PROSITE-ProRule" id="PRU00401"/>
    </source>
</evidence>
<evidence type="ECO:0000256" key="9">
    <source>
        <dbReference type="SAM" id="MobiDB-lite"/>
    </source>
</evidence>
<sequence>MIIMLLVTCDLAYNNANPLICVYDFGLIVGAALKVKLMVRRPHSQLVEQGIIPPLKTSPAIHEQCKQLERAKTSDMLKAKIQQRPNREDLERRHILEEDECHIDPSLAEKQRMLKKARLADQLNSQIQHRPGPLELIKKNILHTEKPIEKIVKEGLVSFKATSEGLLTRPQHPHSYVTYEEDSQSSESDTRQTPPRVDERISVCGSTGDALQAAAASAGIVTVALTIPTSGGPVVVTSAPLLQSNSATAAKINTVPPPPPPPPPTTSAGFNAASIQVKQETANLFEELCQSVAGPSASPGGNFLPMISSPASLTSTTSTLSPLSSIASPSQTLASLPPLSCQLSLAKSDAPGKEKNRKKSKSKPTSKARTIKFHEYKGPPNAAQKLCSESSQPEETSYQLMLEQQNCLLKFLETLNKNQTIVPAASSAAATSPNANACVSGGLVTTVAKTNAAAATTAVTMTKFPSALPSPAPATPLSAVTSVSDCASSTASPANSTFSIISTPRPPPMPSPALSVISSIPPSPATSYAESTCSTTEITRLEKMKVSDLKMHLKRRNLPVSGPKPQLIERLKPYLPLEVTECSTIVNTPTSTASSEIISTSTTEAMDANSSVTTELPVAMIVNSPQAAAMSPERRNYEHEQMDIVQQEDPPRPVPLQTILQPKPQAATIILTNDELVREQKRQIDELQRKLQRSQQELQQMRQKQQLSSQQQKQLLHPQQQTVTAQVVNALPTQQITLITTTTAPHCASLTVLPQIKENITLTPTATKVVAVKSQSAKASAANAAAQKAAANQHNTTTVTPQAMSQKMVVKQQLEAKIQKQKQAAAAAAAAAQAQAQKHQHAQAQALAQAQAQAQLRLLTTATTTNQKTQTLLIPTAVTSATTVAATKVDECKKLPNATRQKNSNNNMANKCNNNAANVNANTTTILANQIPLTAKTHNNLGLVWNEGNQTIFLVGLNDQHMTAHTIGNISLANASPATKKLLNGHQRTSSLPSILFPIATPGGHERQQHLIEAKPVITQQQLQQLQLQQQQQQLQQYHNRVFQPHTQQIIQLDIKPQNLPPPPPPPPQYEEATKQLAAKANLAQIKIKEEPNTDRNTPQSHTTNSVTTQTTSKRKSAVKTEKAANVLDILVKQGELPENVLEPITPVTPLTPGGSNALMTDMSGNLIFSTANVNVQSAADLLAASGGLIPKREPQSSPMPECNISAQPMDTTPCGTQQQRQHQHQLTQQEQQREQTQRDMDSVFQMLSGDSDVPSTAMSSPLHTGFIDNIDMTSPLQPDTHIDAESVAKTFDIFLEQHHSTPPPPPLVLSQQHQHRQHQSPTHHDMLSKASTSSEKVMSHAVGSPDAKLNHFDEIELFELMSQQLEMDIGGDDASNFPAHITSSGVAGDGIGAVNTVHQEQHLHHSSGDGKCGNGVDSPSSSSSSTSSSSSSSATLNGLRRDMNPSLQPSINELIQQHHHQQQQQQQYHHMQHMSNNNNGSNDNCGRDMLSSTDVDFDAESFVAQLAQVSDQEGLSTNSNNNHSMLSTGMNDMVVAGTPHSNNNNCLNEVGGSGSSGQHNNEPIHTHANDNHFNATPMDVCDDFDNPLGSFSFASFSPDSNINTPPHPFGSGVGGSDSVVSGNAMLNGGCNLSLGIGGGMVSGVCGVGTGSAAGSVGVGLMPLTANSSPSSCGMQANNNSNSMGMGVSEQMSICGLSDGSTMMGLGSMGGMGESVGNAGGSDSFGAAGDILDLFNIDDYKMSWGGRFRCVSVW</sequence>
<feature type="region of interest" description="Disordered" evidence="9">
    <location>
        <begin position="1191"/>
        <end position="1240"/>
    </location>
</feature>
<dbReference type="InterPro" id="IPR036361">
    <property type="entry name" value="SAP_dom_sf"/>
</dbReference>
<dbReference type="InterPro" id="IPR003034">
    <property type="entry name" value="SAP_dom"/>
</dbReference>
<comment type="caution">
    <text evidence="11">The sequence shown here is derived from an EMBL/GenBank/DDBJ whole genome shotgun (WGS) entry which is preliminary data.</text>
</comment>
<feature type="compositionally biased region" description="Basic residues" evidence="9">
    <location>
        <begin position="355"/>
        <end position="370"/>
    </location>
</feature>
<dbReference type="GO" id="GO:0045944">
    <property type="term" value="P:positive regulation of transcription by RNA polymerase II"/>
    <property type="evidence" value="ECO:0007669"/>
    <property type="project" value="TreeGrafter"/>
</dbReference>
<dbReference type="SUPFAM" id="SSF68906">
    <property type="entry name" value="SAP domain"/>
    <property type="match status" value="1"/>
</dbReference>
<feature type="repeat" description="RPEL" evidence="7">
    <location>
        <begin position="75"/>
        <end position="100"/>
    </location>
</feature>
<dbReference type="PROSITE" id="PS51073">
    <property type="entry name" value="RPEL"/>
    <property type="match status" value="2"/>
</dbReference>
<feature type="compositionally biased region" description="Low complexity" evidence="9">
    <location>
        <begin position="1463"/>
        <end position="1485"/>
    </location>
</feature>
<protein>
    <submittedName>
        <fullName evidence="11">(Mediterranean fruit fly) hypothetical protein</fullName>
    </submittedName>
</protein>
<proteinExistence type="predicted"/>
<evidence type="ECO:0000259" key="10">
    <source>
        <dbReference type="PROSITE" id="PS50800"/>
    </source>
</evidence>
<dbReference type="SMART" id="SM00707">
    <property type="entry name" value="RPEL"/>
    <property type="match status" value="3"/>
</dbReference>
<dbReference type="InterPro" id="IPR043451">
    <property type="entry name" value="Myocardin-like"/>
</dbReference>
<evidence type="ECO:0000256" key="2">
    <source>
        <dbReference type="ARBA" id="ARBA00022737"/>
    </source>
</evidence>
<evidence type="ECO:0000313" key="12">
    <source>
        <dbReference type="Proteomes" id="UP000606786"/>
    </source>
</evidence>
<dbReference type="PANTHER" id="PTHR22793:SF12">
    <property type="entry name" value="MYOCARDIN-RELATED TRANSCRIPTION FACTOR, ISOFORM H"/>
    <property type="match status" value="1"/>
</dbReference>
<feature type="region of interest" description="Disordered" evidence="9">
    <location>
        <begin position="177"/>
        <end position="197"/>
    </location>
</feature>
<dbReference type="Gene3D" id="6.10.150.10">
    <property type="match status" value="1"/>
</dbReference>
<evidence type="ECO:0000256" key="3">
    <source>
        <dbReference type="ARBA" id="ARBA00023015"/>
    </source>
</evidence>
<evidence type="ECO:0000256" key="8">
    <source>
        <dbReference type="SAM" id="Coils"/>
    </source>
</evidence>
<keyword evidence="3" id="KW-0805">Transcription regulation</keyword>
<feature type="compositionally biased region" description="Low complexity" evidence="9">
    <location>
        <begin position="1419"/>
        <end position="1434"/>
    </location>
</feature>
<feature type="compositionally biased region" description="Polar residues" evidence="9">
    <location>
        <begin position="1205"/>
        <end position="1216"/>
    </location>
</feature>
<dbReference type="EMBL" id="CAJHJT010000034">
    <property type="protein sequence ID" value="CAD7002409.1"/>
    <property type="molecule type" value="Genomic_DNA"/>
</dbReference>
<comment type="subcellular location">
    <subcellularLocation>
        <location evidence="1">Nucleus</location>
    </subcellularLocation>
</comment>
<organism evidence="11 12">
    <name type="scientific">Ceratitis capitata</name>
    <name type="common">Mediterranean fruit fly</name>
    <name type="synonym">Tephritis capitata</name>
    <dbReference type="NCBI Taxonomy" id="7213"/>
    <lineage>
        <taxon>Eukaryota</taxon>
        <taxon>Metazoa</taxon>
        <taxon>Ecdysozoa</taxon>
        <taxon>Arthropoda</taxon>
        <taxon>Hexapoda</taxon>
        <taxon>Insecta</taxon>
        <taxon>Pterygota</taxon>
        <taxon>Neoptera</taxon>
        <taxon>Endopterygota</taxon>
        <taxon>Diptera</taxon>
        <taxon>Brachycera</taxon>
        <taxon>Muscomorpha</taxon>
        <taxon>Tephritoidea</taxon>
        <taxon>Tephritidae</taxon>
        <taxon>Ceratitis</taxon>
        <taxon>Ceratitis</taxon>
    </lineage>
</organism>
<dbReference type="SMART" id="SM00513">
    <property type="entry name" value="SAP"/>
    <property type="match status" value="1"/>
</dbReference>
<feature type="domain" description="SAP" evidence="10">
    <location>
        <begin position="541"/>
        <end position="575"/>
    </location>
</feature>
<feature type="region of interest" description="Disordered" evidence="9">
    <location>
        <begin position="1299"/>
        <end position="1332"/>
    </location>
</feature>
<feature type="compositionally biased region" description="Basic and acidic residues" evidence="9">
    <location>
        <begin position="1400"/>
        <end position="1409"/>
    </location>
</feature>
<reference evidence="11" key="1">
    <citation type="submission" date="2020-11" db="EMBL/GenBank/DDBJ databases">
        <authorList>
            <person name="Whitehead M."/>
        </authorList>
    </citation>
    <scope>NUCLEOTIDE SEQUENCE</scope>
    <source>
        <strain evidence="11">EGII</strain>
    </source>
</reference>
<dbReference type="InterPro" id="IPR004018">
    <property type="entry name" value="RPEL_repeat"/>
</dbReference>
<feature type="compositionally biased region" description="Low complexity" evidence="9">
    <location>
        <begin position="1101"/>
        <end position="1112"/>
    </location>
</feature>
<accession>A0A811UTA2</accession>
<feature type="repeat" description="RPEL" evidence="7">
    <location>
        <begin position="121"/>
        <end position="146"/>
    </location>
</feature>
<keyword evidence="12" id="KW-1185">Reference proteome</keyword>
<evidence type="ECO:0000256" key="5">
    <source>
        <dbReference type="ARBA" id="ARBA00023163"/>
    </source>
</evidence>
<name>A0A811UTA2_CERCA</name>
<keyword evidence="4 8" id="KW-0175">Coiled coil</keyword>
<dbReference type="Pfam" id="PF02755">
    <property type="entry name" value="RPEL"/>
    <property type="match status" value="2"/>
</dbReference>
<dbReference type="GO" id="GO:0003713">
    <property type="term" value="F:transcription coactivator activity"/>
    <property type="evidence" value="ECO:0007669"/>
    <property type="project" value="TreeGrafter"/>
</dbReference>
<dbReference type="Gene3D" id="6.10.140.2040">
    <property type="match status" value="1"/>
</dbReference>
<keyword evidence="6" id="KW-0539">Nucleus</keyword>
<dbReference type="PROSITE" id="PS50800">
    <property type="entry name" value="SAP"/>
    <property type="match status" value="1"/>
</dbReference>
<feature type="region of interest" description="Disordered" evidence="9">
    <location>
        <begin position="346"/>
        <end position="370"/>
    </location>
</feature>
<dbReference type="PANTHER" id="PTHR22793">
    <property type="entry name" value="MYOCARDIN-RELATED TRANSCRIPTION FACTOR-RELATED"/>
    <property type="match status" value="1"/>
</dbReference>
<dbReference type="GO" id="GO:0005634">
    <property type="term" value="C:nucleus"/>
    <property type="evidence" value="ECO:0007669"/>
    <property type="project" value="UniProtKB-SubCell"/>
</dbReference>
<evidence type="ECO:0000256" key="6">
    <source>
        <dbReference type="ARBA" id="ARBA00023242"/>
    </source>
</evidence>
<gene>
    <name evidence="11" type="ORF">CCAP1982_LOCUS10901</name>
</gene>
<dbReference type="OrthoDB" id="197676at2759"/>
<evidence type="ECO:0000256" key="1">
    <source>
        <dbReference type="ARBA" id="ARBA00004123"/>
    </source>
</evidence>
<dbReference type="Gene3D" id="1.10.720.30">
    <property type="entry name" value="SAP domain"/>
    <property type="match status" value="1"/>
</dbReference>
<feature type="compositionally biased region" description="Low complexity" evidence="9">
    <location>
        <begin position="1217"/>
        <end position="1231"/>
    </location>
</feature>
<evidence type="ECO:0000313" key="11">
    <source>
        <dbReference type="EMBL" id="CAD7002409.1"/>
    </source>
</evidence>